<evidence type="ECO:0000313" key="2">
    <source>
        <dbReference type="EMBL" id="SPQ98377.1"/>
    </source>
</evidence>
<geneLocation type="mitochondrion" evidence="2"/>
<feature type="chain" id="PRO_5018276391" evidence="1">
    <location>
        <begin position="24"/>
        <end position="245"/>
    </location>
</feature>
<protein>
    <submittedName>
        <fullName evidence="2">Uncharacterized protein</fullName>
    </submittedName>
</protein>
<sequence>MSMCKFMSVLVAGAILLASAVEGGSEELTSTAVRDRDVNLYVVWRVVVDRVRDRDVNLYVVRDVDRVRMRDRDVNLYVVWRVVVDRVRYRDVNLYVVWRVVVDRVRDRDVNLYVVRDVDRVWMRDRDVNLTSSSGASLPICICGNYEIPTFDYVGPKVVPFSKAADVCRDVYTVGVAAAGTGNLNTLGALITSCNVTGAWVKSWNGDTYNNSALYVTRNATGPGFAVEVDITGNLTFPVICQIAY</sequence>
<evidence type="ECO:0000256" key="1">
    <source>
        <dbReference type="SAM" id="SignalP"/>
    </source>
</evidence>
<feature type="signal peptide" evidence="1">
    <location>
        <begin position="1"/>
        <end position="23"/>
    </location>
</feature>
<organism evidence="2 3">
    <name type="scientific">Plasmodiophora brassicae</name>
    <name type="common">Clubroot disease agent</name>
    <dbReference type="NCBI Taxonomy" id="37360"/>
    <lineage>
        <taxon>Eukaryota</taxon>
        <taxon>Sar</taxon>
        <taxon>Rhizaria</taxon>
        <taxon>Endomyxa</taxon>
        <taxon>Phytomyxea</taxon>
        <taxon>Plasmodiophorida</taxon>
        <taxon>Plasmodiophoridae</taxon>
        <taxon>Plasmodiophora</taxon>
    </lineage>
</organism>
<accession>A0A3P3YDW4</accession>
<keyword evidence="1" id="KW-0732">Signal</keyword>
<reference evidence="2 3" key="1">
    <citation type="submission" date="2018-03" db="EMBL/GenBank/DDBJ databases">
        <authorList>
            <person name="Fogelqvist J."/>
        </authorList>
    </citation>
    <scope>NUCLEOTIDE SEQUENCE [LARGE SCALE GENOMIC DNA]</scope>
</reference>
<proteinExistence type="predicted"/>
<dbReference type="EMBL" id="OVEO01000009">
    <property type="protein sequence ID" value="SPQ98377.1"/>
    <property type="molecule type" value="Genomic_DNA"/>
</dbReference>
<evidence type="ECO:0000313" key="3">
    <source>
        <dbReference type="Proteomes" id="UP000290189"/>
    </source>
</evidence>
<keyword evidence="2" id="KW-0496">Mitochondrion</keyword>
<dbReference type="AlphaFoldDB" id="A0A3P3YDW4"/>
<gene>
    <name evidence="2" type="ORF">PLBR_LOCUS5592</name>
</gene>
<name>A0A3P3YDW4_PLABS</name>
<dbReference type="Proteomes" id="UP000290189">
    <property type="component" value="Unassembled WGS sequence"/>
</dbReference>